<evidence type="ECO:0000256" key="5">
    <source>
        <dbReference type="ARBA" id="ARBA00013136"/>
    </source>
</evidence>
<dbReference type="PANTHER" id="PTHR43762">
    <property type="entry name" value="L-GULONOLACTONE OXIDASE"/>
    <property type="match status" value="1"/>
</dbReference>
<keyword evidence="9" id="KW-0472">Membrane</keyword>
<dbReference type="Pfam" id="PF01565">
    <property type="entry name" value="FAD_binding_4"/>
    <property type="match status" value="1"/>
</dbReference>
<keyword evidence="14" id="KW-1185">Reference proteome</keyword>
<dbReference type="EMBL" id="CAJVPQ010008681">
    <property type="protein sequence ID" value="CAG8708905.1"/>
    <property type="molecule type" value="Genomic_DNA"/>
</dbReference>
<dbReference type="Proteomes" id="UP000789570">
    <property type="component" value="Unassembled WGS sequence"/>
</dbReference>
<evidence type="ECO:0000256" key="2">
    <source>
        <dbReference type="ARBA" id="ARBA00004370"/>
    </source>
</evidence>
<proteinExistence type="inferred from homology"/>
<dbReference type="Gene3D" id="3.30.43.10">
    <property type="entry name" value="Uridine Diphospho-n-acetylenolpyruvylglucosamine Reductase, domain 2"/>
    <property type="match status" value="1"/>
</dbReference>
<dbReference type="Gene3D" id="3.30.70.2520">
    <property type="match status" value="1"/>
</dbReference>
<dbReference type="NCBIfam" id="TIGR01678">
    <property type="entry name" value="FAD_lactone_ox"/>
    <property type="match status" value="1"/>
</dbReference>
<dbReference type="Pfam" id="PF04030">
    <property type="entry name" value="ALO"/>
    <property type="match status" value="1"/>
</dbReference>
<evidence type="ECO:0000256" key="3">
    <source>
        <dbReference type="ARBA" id="ARBA00005083"/>
    </source>
</evidence>
<evidence type="ECO:0000256" key="10">
    <source>
        <dbReference type="ARBA" id="ARBA00033418"/>
    </source>
</evidence>
<dbReference type="InterPro" id="IPR016167">
    <property type="entry name" value="FAD-bd_PCMH_sub1"/>
</dbReference>
<dbReference type="InterPro" id="IPR016171">
    <property type="entry name" value="Vanillyl_alc_oxidase_C-sub2"/>
</dbReference>
<evidence type="ECO:0000256" key="6">
    <source>
        <dbReference type="ARBA" id="ARBA00022630"/>
    </source>
</evidence>
<keyword evidence="7 11" id="KW-0274">FAD</keyword>
<dbReference type="InterPro" id="IPR007173">
    <property type="entry name" value="ALO_C"/>
</dbReference>
<dbReference type="GO" id="GO:0071949">
    <property type="term" value="F:FAD binding"/>
    <property type="evidence" value="ECO:0007669"/>
    <property type="project" value="UniProtKB-UniRule"/>
</dbReference>
<feature type="domain" description="FAD-binding PCMH-type" evidence="12">
    <location>
        <begin position="26"/>
        <end position="196"/>
    </location>
</feature>
<evidence type="ECO:0000256" key="11">
    <source>
        <dbReference type="RuleBase" id="RU367158"/>
    </source>
</evidence>
<evidence type="ECO:0000256" key="1">
    <source>
        <dbReference type="ARBA" id="ARBA00001974"/>
    </source>
</evidence>
<dbReference type="PROSITE" id="PS51387">
    <property type="entry name" value="FAD_PCMH"/>
    <property type="match status" value="1"/>
</dbReference>
<dbReference type="Gene3D" id="1.10.45.10">
    <property type="entry name" value="Vanillyl-alcohol Oxidase, Chain A, domain 4"/>
    <property type="match status" value="1"/>
</dbReference>
<dbReference type="SUPFAM" id="SSF56176">
    <property type="entry name" value="FAD-binding/transporter-associated domain-like"/>
    <property type="match status" value="1"/>
</dbReference>
<comment type="similarity">
    <text evidence="4 11">Belongs to the oxygen-dependent FAD-linked oxidoreductase family.</text>
</comment>
<dbReference type="InterPro" id="IPR016169">
    <property type="entry name" value="FAD-bd_PCMH_sub2"/>
</dbReference>
<dbReference type="InterPro" id="IPR016166">
    <property type="entry name" value="FAD-bd_PCMH"/>
</dbReference>
<dbReference type="OrthoDB" id="610608at2759"/>
<comment type="pathway">
    <text evidence="3 11">Cofactor biosynthesis; D-erythroascorbate biosynthesis; dehydro-D-arabinono-1,4-lactone from D-arabinose: step 2/2.</text>
</comment>
<evidence type="ECO:0000259" key="12">
    <source>
        <dbReference type="PROSITE" id="PS51387"/>
    </source>
</evidence>
<dbReference type="GO" id="GO:0003885">
    <property type="term" value="F:D-arabinono-1,4-lactone oxidase activity"/>
    <property type="evidence" value="ECO:0007669"/>
    <property type="project" value="UniProtKB-UniRule"/>
</dbReference>
<accession>A0A9N9HVQ0</accession>
<keyword evidence="6 11" id="KW-0285">Flavoprotein</keyword>
<keyword evidence="11" id="KW-0496">Mitochondrion</keyword>
<name>A0A9N9HVQ0_9GLOM</name>
<dbReference type="PIRSF" id="PIRSF000136">
    <property type="entry name" value="LGO_GLO"/>
    <property type="match status" value="1"/>
</dbReference>
<dbReference type="EC" id="1.1.3.37" evidence="5 11"/>
<organism evidence="13 14">
    <name type="scientific">Funneliformis caledonium</name>
    <dbReference type="NCBI Taxonomy" id="1117310"/>
    <lineage>
        <taxon>Eukaryota</taxon>
        <taxon>Fungi</taxon>
        <taxon>Fungi incertae sedis</taxon>
        <taxon>Mucoromycota</taxon>
        <taxon>Glomeromycotina</taxon>
        <taxon>Glomeromycetes</taxon>
        <taxon>Glomerales</taxon>
        <taxon>Glomeraceae</taxon>
        <taxon>Funneliformis</taxon>
    </lineage>
</organism>
<evidence type="ECO:0000313" key="14">
    <source>
        <dbReference type="Proteomes" id="UP000789570"/>
    </source>
</evidence>
<dbReference type="NCBIfam" id="TIGR01679">
    <property type="entry name" value="bact_FAD_ox"/>
    <property type="match status" value="1"/>
</dbReference>
<dbReference type="InterPro" id="IPR010031">
    <property type="entry name" value="FAD_lactone_oxidase-like"/>
</dbReference>
<evidence type="ECO:0000256" key="9">
    <source>
        <dbReference type="ARBA" id="ARBA00023136"/>
    </source>
</evidence>
<sequence>MIKIEDSRLRKIVKTNIKFSNWARTFECIPELYFEPENDDDIIKIIKLAKQYNKNVRAIGVGHSPSDVACTEGIMINMEKLNNIIEIDVEKKTVVVEAGARIDILNECLWKHGLALRNLGSISNLSISGAISTSTHGTGINFGNLSSQIIGLTLLTASKGIINCSANENEDVFKASLCSMGALGIILKVQIQCESAFKLESNQYPMKLNDILNDLDSIIYSAEHVRFWWFPHTENCVIWKADRTTGDLKIQQPSYFKDHIVSYHLYQFLLYITRYFPSTVPLLTTLMFNYKFSQPKQVINASYKQFNFDCLFPHYTNEWAIPLEKTKEALEKLYKWINDNDVFVHFPVEVRFVDKDDIWLSPAYNRKVCYIGIVMYRPYKKPVPYKRYWAAFEEIMRSCDGRAHWAKAHTMTAAELEKSYPKYKGFIELQKSLDPNGMFLNLYLKRHLFGIGDKDYFKAKL</sequence>
<dbReference type="AlphaFoldDB" id="A0A9N9HVQ0"/>
<keyword evidence="8 11" id="KW-0560">Oxidoreductase</keyword>
<comment type="caution">
    <text evidence="13">The sequence shown here is derived from an EMBL/GenBank/DDBJ whole genome shotgun (WGS) entry which is preliminary data.</text>
</comment>
<evidence type="ECO:0000256" key="8">
    <source>
        <dbReference type="ARBA" id="ARBA00023002"/>
    </source>
</evidence>
<dbReference type="InterPro" id="IPR036318">
    <property type="entry name" value="FAD-bd_PCMH-like_sf"/>
</dbReference>
<dbReference type="GO" id="GO:0031966">
    <property type="term" value="C:mitochondrial membrane"/>
    <property type="evidence" value="ECO:0007669"/>
    <property type="project" value="UniProtKB-SubCell"/>
</dbReference>
<evidence type="ECO:0000256" key="4">
    <source>
        <dbReference type="ARBA" id="ARBA00005466"/>
    </source>
</evidence>
<comment type="catalytic activity">
    <reaction evidence="11">
        <text>D-arabinono-1,4-lactone + O2 = dehydro-D-arabinono-1,4-lactone + H2O2 + H(+)</text>
        <dbReference type="Rhea" id="RHEA:23756"/>
        <dbReference type="ChEBI" id="CHEBI:15378"/>
        <dbReference type="ChEBI" id="CHEBI:15379"/>
        <dbReference type="ChEBI" id="CHEBI:16240"/>
        <dbReference type="ChEBI" id="CHEBI:16292"/>
        <dbReference type="ChEBI" id="CHEBI:58277"/>
        <dbReference type="EC" id="1.1.3.37"/>
    </reaction>
</comment>
<dbReference type="InterPro" id="IPR030654">
    <property type="entry name" value="Sugar_lactone_oxidase"/>
</dbReference>
<evidence type="ECO:0000256" key="7">
    <source>
        <dbReference type="ARBA" id="ARBA00022827"/>
    </source>
</evidence>
<dbReference type="Gene3D" id="3.30.465.10">
    <property type="match status" value="1"/>
</dbReference>
<reference evidence="13" key="1">
    <citation type="submission" date="2021-06" db="EMBL/GenBank/DDBJ databases">
        <authorList>
            <person name="Kallberg Y."/>
            <person name="Tangrot J."/>
            <person name="Rosling A."/>
        </authorList>
    </citation>
    <scope>NUCLEOTIDE SEQUENCE</scope>
    <source>
        <strain evidence="13">UK204</strain>
    </source>
</reference>
<dbReference type="InterPro" id="IPR006094">
    <property type="entry name" value="Oxid_FAD_bind_N"/>
</dbReference>
<protein>
    <recommendedName>
        <fullName evidence="5 11">D-arabinono-1,4-lactone oxidase</fullName>
        <shortName evidence="11">ALO</shortName>
        <ecNumber evidence="5 11">1.1.3.37</ecNumber>
    </recommendedName>
    <alternativeName>
        <fullName evidence="10 11">L-galactono-gamma-lactone oxidase</fullName>
    </alternativeName>
</protein>
<comment type="subcellular location">
    <subcellularLocation>
        <location evidence="2">Membrane</location>
    </subcellularLocation>
    <subcellularLocation>
        <location evidence="11">Mitochondrion membrane</location>
    </subcellularLocation>
</comment>
<gene>
    <name evidence="13" type="ORF">FCALED_LOCUS13824</name>
</gene>
<dbReference type="PANTHER" id="PTHR43762:SF8">
    <property type="entry name" value="L-GULONOLACTONE OXIDASE"/>
    <property type="match status" value="1"/>
</dbReference>
<evidence type="ECO:0000313" key="13">
    <source>
        <dbReference type="EMBL" id="CAG8708905.1"/>
    </source>
</evidence>
<comment type="cofactor">
    <cofactor evidence="1 11">
        <name>FAD</name>
        <dbReference type="ChEBI" id="CHEBI:57692"/>
    </cofactor>
</comment>